<evidence type="ECO:0000256" key="2">
    <source>
        <dbReference type="ARBA" id="ARBA00023239"/>
    </source>
</evidence>
<dbReference type="EMBL" id="JABGBN010000001">
    <property type="protein sequence ID" value="NOL50987.1"/>
    <property type="molecule type" value="Genomic_DNA"/>
</dbReference>
<dbReference type="GO" id="GO:0006751">
    <property type="term" value="P:glutathione catabolic process"/>
    <property type="evidence" value="ECO:0007669"/>
    <property type="project" value="InterPro"/>
</dbReference>
<dbReference type="InterPro" id="IPR006840">
    <property type="entry name" value="ChaC"/>
</dbReference>
<dbReference type="InterPro" id="IPR036568">
    <property type="entry name" value="GGCT-like_sf"/>
</dbReference>
<proteinExistence type="predicted"/>
<evidence type="ECO:0000313" key="3">
    <source>
        <dbReference type="EMBL" id="NOL50987.1"/>
    </source>
</evidence>
<keyword evidence="4" id="KW-1185">Reference proteome</keyword>
<sequence>MFKTLNELEEQKNIWIFGYGSLVWRPEFAFEESRHATLTGYSRALCLWSCVNRGTPEQPGLVFGLKQGGTCEGRVYRIPNEDIIGQFRKLWRREMPSESYTPMWLPCETPEGIIKALVFVMDTRTNAYTGELSEEETIEIVLNAAGTYGPCHEYVTQTSDALARAGIKDDYLVYLSNLIKQRLA</sequence>
<keyword evidence="2" id="KW-0456">Lyase</keyword>
<dbReference type="AlphaFoldDB" id="A0A849P7P5"/>
<dbReference type="CDD" id="cd06661">
    <property type="entry name" value="GGCT_like"/>
    <property type="match status" value="1"/>
</dbReference>
<evidence type="ECO:0000256" key="1">
    <source>
        <dbReference type="ARBA" id="ARBA00012344"/>
    </source>
</evidence>
<protein>
    <recommendedName>
        <fullName evidence="1">glutathione-specific gamma-glutamylcyclotransferase</fullName>
        <ecNumber evidence="1">4.3.2.7</ecNumber>
    </recommendedName>
</protein>
<dbReference type="Gene3D" id="3.10.490.10">
    <property type="entry name" value="Gamma-glutamyl cyclotransferase-like"/>
    <property type="match status" value="1"/>
</dbReference>
<dbReference type="GO" id="GO:0016740">
    <property type="term" value="F:transferase activity"/>
    <property type="evidence" value="ECO:0007669"/>
    <property type="project" value="UniProtKB-KW"/>
</dbReference>
<accession>A0A849P7P5</accession>
<reference evidence="3 4" key="1">
    <citation type="submission" date="2020-05" db="EMBL/GenBank/DDBJ databases">
        <authorList>
            <person name="Niu N."/>
        </authorList>
    </citation>
    <scope>NUCLEOTIDE SEQUENCE [LARGE SCALE GENOMIC DNA]</scope>
    <source>
        <strain evidence="3 4">3340-03</strain>
    </source>
</reference>
<dbReference type="Pfam" id="PF04752">
    <property type="entry name" value="ChaC"/>
    <property type="match status" value="1"/>
</dbReference>
<dbReference type="PANTHER" id="PTHR12192">
    <property type="entry name" value="CATION TRANSPORT PROTEIN CHAC-RELATED"/>
    <property type="match status" value="1"/>
</dbReference>
<keyword evidence="3" id="KW-0808">Transferase</keyword>
<dbReference type="SUPFAM" id="SSF110857">
    <property type="entry name" value="Gamma-glutamyl cyclotransferase-like"/>
    <property type="match status" value="1"/>
</dbReference>
<gene>
    <name evidence="3" type="ORF">HKX39_02180</name>
</gene>
<organism evidence="3 4">
    <name type="scientific">Pelistega suis</name>
    <dbReference type="NCBI Taxonomy" id="1631957"/>
    <lineage>
        <taxon>Bacteria</taxon>
        <taxon>Pseudomonadati</taxon>
        <taxon>Pseudomonadota</taxon>
        <taxon>Betaproteobacteria</taxon>
        <taxon>Burkholderiales</taxon>
        <taxon>Alcaligenaceae</taxon>
        <taxon>Pelistega</taxon>
    </lineage>
</organism>
<name>A0A849P7P5_9BURK</name>
<dbReference type="PANTHER" id="PTHR12192:SF2">
    <property type="entry name" value="GLUTATHIONE-SPECIFIC GAMMA-GLUTAMYLCYCLOTRANSFERASE 2"/>
    <property type="match status" value="1"/>
</dbReference>
<dbReference type="GO" id="GO:0005737">
    <property type="term" value="C:cytoplasm"/>
    <property type="evidence" value="ECO:0007669"/>
    <property type="project" value="TreeGrafter"/>
</dbReference>
<dbReference type="EC" id="4.3.2.7" evidence="1"/>
<dbReference type="InterPro" id="IPR013024">
    <property type="entry name" value="GGCT-like"/>
</dbReference>
<evidence type="ECO:0000313" key="4">
    <source>
        <dbReference type="Proteomes" id="UP000537862"/>
    </source>
</evidence>
<comment type="caution">
    <text evidence="3">The sequence shown here is derived from an EMBL/GenBank/DDBJ whole genome shotgun (WGS) entry which is preliminary data.</text>
</comment>
<dbReference type="Proteomes" id="UP000537862">
    <property type="component" value="Unassembled WGS sequence"/>
</dbReference>
<dbReference type="GO" id="GO:0061928">
    <property type="term" value="F:glutathione specific gamma-glutamylcyclotransferase activity"/>
    <property type="evidence" value="ECO:0007669"/>
    <property type="project" value="UniProtKB-EC"/>
</dbReference>